<dbReference type="GO" id="GO:0008017">
    <property type="term" value="F:microtubule binding"/>
    <property type="evidence" value="ECO:0007669"/>
    <property type="project" value="TreeGrafter"/>
</dbReference>
<reference evidence="3" key="2">
    <citation type="submission" date="2024-10" db="UniProtKB">
        <authorList>
            <consortium name="EnsemblProtists"/>
        </authorList>
    </citation>
    <scope>IDENTIFICATION</scope>
</reference>
<dbReference type="HOGENOM" id="CLU_547965_0_0_1"/>
<dbReference type="GO" id="GO:0005874">
    <property type="term" value="C:microtubule"/>
    <property type="evidence" value="ECO:0007669"/>
    <property type="project" value="TreeGrafter"/>
</dbReference>
<keyword evidence="4" id="KW-1185">Reference proteome</keyword>
<accession>A0A0D3IR85</accession>
<dbReference type="RefSeq" id="XP_005766199.1">
    <property type="nucleotide sequence ID" value="XM_005766142.1"/>
</dbReference>
<organism evidence="3 4">
    <name type="scientific">Emiliania huxleyi (strain CCMP1516)</name>
    <dbReference type="NCBI Taxonomy" id="280463"/>
    <lineage>
        <taxon>Eukaryota</taxon>
        <taxon>Haptista</taxon>
        <taxon>Haptophyta</taxon>
        <taxon>Prymnesiophyceae</taxon>
        <taxon>Isochrysidales</taxon>
        <taxon>Noelaerhabdaceae</taxon>
        <taxon>Emiliania</taxon>
    </lineage>
</organism>
<dbReference type="eggNOG" id="KOG0446">
    <property type="taxonomic scope" value="Eukaryota"/>
</dbReference>
<dbReference type="GO" id="GO:0005737">
    <property type="term" value="C:cytoplasm"/>
    <property type="evidence" value="ECO:0007669"/>
    <property type="project" value="TreeGrafter"/>
</dbReference>
<dbReference type="STRING" id="2903.R1DGV8"/>
<dbReference type="Proteomes" id="UP000013827">
    <property type="component" value="Unassembled WGS sequence"/>
</dbReference>
<evidence type="ECO:0000259" key="2">
    <source>
        <dbReference type="Pfam" id="PF00350"/>
    </source>
</evidence>
<feature type="region of interest" description="Disordered" evidence="1">
    <location>
        <begin position="435"/>
        <end position="461"/>
    </location>
</feature>
<dbReference type="PANTHER" id="PTHR11566:SF21">
    <property type="entry name" value="DYNAMIN RELATED PROTEIN 1, ISOFORM A"/>
    <property type="match status" value="1"/>
</dbReference>
<dbReference type="Gene3D" id="3.40.50.300">
    <property type="entry name" value="P-loop containing nucleotide triphosphate hydrolases"/>
    <property type="match status" value="1"/>
</dbReference>
<dbReference type="PANTHER" id="PTHR11566">
    <property type="entry name" value="DYNAMIN"/>
    <property type="match status" value="1"/>
</dbReference>
<dbReference type="AlphaFoldDB" id="A0A0D3IR85"/>
<dbReference type="InterPro" id="IPR022812">
    <property type="entry name" value="Dynamin"/>
</dbReference>
<evidence type="ECO:0000256" key="1">
    <source>
        <dbReference type="SAM" id="MobiDB-lite"/>
    </source>
</evidence>
<dbReference type="InterPro" id="IPR045063">
    <property type="entry name" value="Dynamin_N"/>
</dbReference>
<dbReference type="InterPro" id="IPR027417">
    <property type="entry name" value="P-loop_NTPase"/>
</dbReference>
<dbReference type="GO" id="GO:0003924">
    <property type="term" value="F:GTPase activity"/>
    <property type="evidence" value="ECO:0007669"/>
    <property type="project" value="TreeGrafter"/>
</dbReference>
<evidence type="ECO:0000313" key="3">
    <source>
        <dbReference type="EnsemblProtists" id="EOD13770"/>
    </source>
</evidence>
<dbReference type="SUPFAM" id="SSF52540">
    <property type="entry name" value="P-loop containing nucleoside triphosphate hydrolases"/>
    <property type="match status" value="1"/>
</dbReference>
<dbReference type="KEGG" id="ehx:EMIHUDRAFT_212255"/>
<dbReference type="Pfam" id="PF00350">
    <property type="entry name" value="Dynamin_N"/>
    <property type="match status" value="1"/>
</dbReference>
<dbReference type="EnsemblProtists" id="EOD13770">
    <property type="protein sequence ID" value="EOD13770"/>
    <property type="gene ID" value="EMIHUDRAFT_212255"/>
</dbReference>
<feature type="compositionally biased region" description="Low complexity" evidence="1">
    <location>
        <begin position="447"/>
        <end position="461"/>
    </location>
</feature>
<dbReference type="GeneID" id="17260028"/>
<dbReference type="GO" id="GO:0016020">
    <property type="term" value="C:membrane"/>
    <property type="evidence" value="ECO:0007669"/>
    <property type="project" value="TreeGrafter"/>
</dbReference>
<proteinExistence type="predicted"/>
<protein>
    <recommendedName>
        <fullName evidence="2">Dynamin N-terminal domain-containing protein</fullName>
    </recommendedName>
</protein>
<feature type="domain" description="Dynamin N-terminal" evidence="2">
    <location>
        <begin position="43"/>
        <end position="143"/>
    </location>
</feature>
<sequence>MPIKLSLINSGDSESRVTLKFPGRVDLVVTEADAASAVGKLMSEVVPPGHGVIDEQLTIEVRKPSVPTLDLVDLPGIVAASIEGEPADMMSRTRALSERYLRDHSTIVVAVVPANITRVRDSQAIQLVQAAKKEEVTLGVLAKADLAHDPRYKQRKQTTPYWQLKDRLAGKADDMVKLLSWVAVKNRDTLVEEEEASSLQESCETERKWFVDEAKLGGEQCGIAALLSHLDALFTLYITQTWVPAAVSQLEQESAGIAAQIDELGRPPSSFMLDELLAAFTDAFTEAAMQSGSSSHPTIRTAIFRKMLKQKLVDGLPGLLPLFTEFVVKAVKAAFSSDIKPPLRLERFEVLRDALCEASGMLLEGCLDGFVESAAQTMTLHLMGQVGDPVWSGGDYVSGKVPRIIAEVALRELIVPVVMQPDELRKTLLASVHSVAPPRPSRKRKAAAGGEASASAATDADGPADVSHLLIESCAAKRTELVARKHHLFVALAELRKL</sequence>
<name>A0A0D3IR85_EMIH1</name>
<evidence type="ECO:0000313" key="4">
    <source>
        <dbReference type="Proteomes" id="UP000013827"/>
    </source>
</evidence>
<reference evidence="4" key="1">
    <citation type="journal article" date="2013" name="Nature">
        <title>Pan genome of the phytoplankton Emiliania underpins its global distribution.</title>
        <authorList>
            <person name="Read B.A."/>
            <person name="Kegel J."/>
            <person name="Klute M.J."/>
            <person name="Kuo A."/>
            <person name="Lefebvre S.C."/>
            <person name="Maumus F."/>
            <person name="Mayer C."/>
            <person name="Miller J."/>
            <person name="Monier A."/>
            <person name="Salamov A."/>
            <person name="Young J."/>
            <person name="Aguilar M."/>
            <person name="Claverie J.M."/>
            <person name="Frickenhaus S."/>
            <person name="Gonzalez K."/>
            <person name="Herman E.K."/>
            <person name="Lin Y.C."/>
            <person name="Napier J."/>
            <person name="Ogata H."/>
            <person name="Sarno A.F."/>
            <person name="Shmutz J."/>
            <person name="Schroeder D."/>
            <person name="de Vargas C."/>
            <person name="Verret F."/>
            <person name="von Dassow P."/>
            <person name="Valentin K."/>
            <person name="Van de Peer Y."/>
            <person name="Wheeler G."/>
            <person name="Dacks J.B."/>
            <person name="Delwiche C.F."/>
            <person name="Dyhrman S.T."/>
            <person name="Glockner G."/>
            <person name="John U."/>
            <person name="Richards T."/>
            <person name="Worden A.Z."/>
            <person name="Zhang X."/>
            <person name="Grigoriev I.V."/>
            <person name="Allen A.E."/>
            <person name="Bidle K."/>
            <person name="Borodovsky M."/>
            <person name="Bowler C."/>
            <person name="Brownlee C."/>
            <person name="Cock J.M."/>
            <person name="Elias M."/>
            <person name="Gladyshev V.N."/>
            <person name="Groth M."/>
            <person name="Guda C."/>
            <person name="Hadaegh A."/>
            <person name="Iglesias-Rodriguez M.D."/>
            <person name="Jenkins J."/>
            <person name="Jones B.M."/>
            <person name="Lawson T."/>
            <person name="Leese F."/>
            <person name="Lindquist E."/>
            <person name="Lobanov A."/>
            <person name="Lomsadze A."/>
            <person name="Malik S.B."/>
            <person name="Marsh M.E."/>
            <person name="Mackinder L."/>
            <person name="Mock T."/>
            <person name="Mueller-Roeber B."/>
            <person name="Pagarete A."/>
            <person name="Parker M."/>
            <person name="Probert I."/>
            <person name="Quesneville H."/>
            <person name="Raines C."/>
            <person name="Rensing S.A."/>
            <person name="Riano-Pachon D.M."/>
            <person name="Richier S."/>
            <person name="Rokitta S."/>
            <person name="Shiraiwa Y."/>
            <person name="Soanes D.M."/>
            <person name="van der Giezen M."/>
            <person name="Wahlund T.M."/>
            <person name="Williams B."/>
            <person name="Wilson W."/>
            <person name="Wolfe G."/>
            <person name="Wurch L.L."/>
        </authorList>
    </citation>
    <scope>NUCLEOTIDE SEQUENCE</scope>
</reference>
<dbReference type="PaxDb" id="2903-EOD13770"/>